<dbReference type="PROSITE" id="PS50088">
    <property type="entry name" value="ANK_REPEAT"/>
    <property type="match status" value="8"/>
</dbReference>
<feature type="repeat" description="ANK" evidence="3">
    <location>
        <begin position="823"/>
        <end position="846"/>
    </location>
</feature>
<dbReference type="SUPFAM" id="SSF48403">
    <property type="entry name" value="Ankyrin repeat"/>
    <property type="match status" value="8"/>
</dbReference>
<keyword evidence="2 3" id="KW-0040">ANK repeat</keyword>
<evidence type="ECO:0000256" key="3">
    <source>
        <dbReference type="PROSITE-ProRule" id="PRU00023"/>
    </source>
</evidence>
<keyword evidence="6" id="KW-1185">Reference proteome</keyword>
<evidence type="ECO:0000313" key="6">
    <source>
        <dbReference type="Proteomes" id="UP001470230"/>
    </source>
</evidence>
<feature type="region of interest" description="Disordered" evidence="4">
    <location>
        <begin position="329"/>
        <end position="356"/>
    </location>
</feature>
<feature type="compositionally biased region" description="Acidic residues" evidence="4">
    <location>
        <begin position="1207"/>
        <end position="1236"/>
    </location>
</feature>
<dbReference type="Gene3D" id="1.25.40.20">
    <property type="entry name" value="Ankyrin repeat-containing domain"/>
    <property type="match status" value="12"/>
</dbReference>
<dbReference type="InterPro" id="IPR036770">
    <property type="entry name" value="Ankyrin_rpt-contain_sf"/>
</dbReference>
<dbReference type="PROSITE" id="PS50297">
    <property type="entry name" value="ANK_REP_REGION"/>
    <property type="match status" value="5"/>
</dbReference>
<organism evidence="5 6">
    <name type="scientific">Tritrichomonas musculus</name>
    <dbReference type="NCBI Taxonomy" id="1915356"/>
    <lineage>
        <taxon>Eukaryota</taxon>
        <taxon>Metamonada</taxon>
        <taxon>Parabasalia</taxon>
        <taxon>Tritrichomonadida</taxon>
        <taxon>Tritrichomonadidae</taxon>
        <taxon>Tritrichomonas</taxon>
    </lineage>
</organism>
<feature type="repeat" description="ANK" evidence="3">
    <location>
        <begin position="1870"/>
        <end position="1904"/>
    </location>
</feature>
<feature type="compositionally biased region" description="Basic and acidic residues" evidence="4">
    <location>
        <begin position="143"/>
        <end position="165"/>
    </location>
</feature>
<dbReference type="SMART" id="SM00248">
    <property type="entry name" value="ANK"/>
    <property type="match status" value="47"/>
</dbReference>
<name>A0ABR2KKR0_9EUKA</name>
<sequence length="2729" mass="311533">MENDFVVLLNDLQIKCNKKFVESNFEEFYRSASSGNQLKIQIEGGSDFIEVTKSIFQGKHYEITNENYMYLDELSHQIKSKSLQTKLNSFYYKHECDVHQIDQHPSIKFLVEISSLVHKLSISNYEDISTQIKQKLAPLTNEIKKSEQIDKSDENKNSQSDKDDDKSENEEESEEENEEFKTLSLAKIGNKSLNKLFYFEIVNTLSIGFNSIEQLKENQNKIQIIIQILQELDLENQSKYNSEGKIFFNNFINYVIEKYIKIKNQKNSITNYRQETLYLIHYLLSKKLIEISQIHQSNDPIELYFLEFFSQSDINQFFNDNESIVEFLENNTNESKPKNKGQNKNKNKKKQQDNDDENKNTLFIDFLSTSISNGLLTDNELINTFLDDDINKFKKSFNDNSINSFIFPTDISNISCLSALHNISLIELSAYFGSQNIFEYLNNKRIKKEIDESPNLPSIVIIGQHPQVIKSFLSGINSTDSDLIFEMLSFCNDHHFKDTYEMIINTINNCPKPEVKELDQYAEKCVVRSYFDIIPDLLMEGASINNILNLFCKSNNEVGIEYILEFSYINVNATLNNTTPLEYCLNNKNHLGCILLIKNDSINLQAIDSKSATGETILHTSCRLGLSKVVSYLLRNFLYDVNLPTKDGVFPIHFACLSGDYDTVTSVIRAKKVHLRTKVKSGPFMKRTVLHFASCSGNARIITLLLDSDSRLDINDVDYKGRTPLIYAIKGNFVNCVHVLLEQENVDINQEYKNNNLLQYACYKNKNEVFDVLLNDIVFDPDQPSSDGRVILVVAIENHNAHMVKSILDKYEHNVNVNIDTNDGKTPLIIACELGDLEIVKLLLDHDDIDLSKPASSDGTTPFMAAAKSGNVELIELLRQNSDEIDIYALNKVEMNAIHMAFFAEKIEAINYLLPLFIDKLNDKTKNGETLFQIACKRGSVKLSKLLINQPGVDINVCDNEGMTPFLWGVKEGKFELIKALVESNKCNINDSAKDGKNAFLIAVELQNMELIKYFIDLYSQYNKPKSKSKSKSKKNKQNENNNLCVDINAKTAEDRSALFIALKLKNREILHELIRCPLIDINEDSRERTFLCKVVKKMTRNNFGISFSYNEILDLALNRNDLDVNKPSRKYDDQTCLHVACKSSNHNIRLVNKLLKIKGINVNAQSKEGTPLFLLIKYQSSYFKGKDGINNNNKFIRNNINNDKDENSDENESNNEEENENENNDEEESENESNNDNEGMNVNINHNMNDDDINEEEEEEVIKNNMNAVSRGSDEINENNYWCDILNYPKLDINKGGDPSFEDNDINQPFGMHRAKKDTTKKIEYETPLELAILTNCNEIAEAILSIKGVDINSSFNLMKQTPLHLAITHDNYNLASKLISTKGIKLDIQDKAGSTPLLLALRSSNPKIADITLTLLKRKDVIKSINLSNNKEKITPFLVAVSNPSRQIFDSIIEIKDIDLESVDKKGRTALYLLAKNINRNDINDIEERIVILHQKCPSLLNLPNNSGKTPLFRSISRIDRNSKKAIDIVSYFLDQDDIDLSVPDDFNISKKATDKKPLVKYTSLLHVACSQSIPMIVEKLIPKMRNYYNEKEKEENIFTQKNESGNTILNIACSKRDLKTVDKIINYVMNPDNGIDYNNPDEFDINQESSCKVAPLHSICQIDSDELLLPVLNKILSIESLDINSKASNGFETALHFACLQNNKTIVDTLIKYPSIDPNARDNNGNTPLLIAALKDEYGIIKRLLRLESIDVNLSLPLSNKTPLYIACERWNFKIVKLLLNDQRTLVNCQEYPSGKTPLMHTINEFKADLFHIILNDDRIDINVSDKDKLTVLHYACIIGKIDFIKDIISLKKDGNLSLYLNAQTKEGLTPLHYACKSNNKEAILFLLGMKNNIDINIRDNKGRTALDLYLNNPGGLFDDEVRKAFDKYDKSKQIQTNANIIEICENGHYDMIKYIMSSNFIFDVNDNSMNDEKLALLHYLCKNQKVDIIEDLLNNMDKFDVNMNVVDINEMTPLHHAAISCFDETIVKLLLNTNKCDINAKDNKGRTALHYACEKGKKSIIEELLKYKEIIDVNIQDKNKSTPLHEFAKSSHFDNNILEILLKSKCNPNIADNKGNTPLHFACLKENNLFVSTLIDLSSFEIDPNIINKKYQTPLCIVCMKNDNLIFNTLFSSKLKTKIDINLASPIYIAALKGNFFLVEQLLDMPGIDVNSNLKNHFDFYSDNENGNDENEEDDEFEFDFSGLSLLHILAYSDSNDLLKKLIQSNQFDINKPTDEHVESKLNGTPLIIALKNNQLKNLYLLLDYYKSQLDLSIYDRNGKAAVHYCLELANNSLDILRYLIEIDDRIVNMETNNQKRETPLLISLNHKNVECSMLLLQQPSINVFCYSNDYNTPIHYIASDGKKEIIDSVLMKINSAMKDADGSIKKEIINFVNIQNSKGETALLIGCKNNNYYFVKTLVDTFKNMLDFSKSNDDENSPFMAAIRTSDDELIHLLLSNDNCMSSVDLSKPIDENNNYIFQLMAENSNVNNFKLFMEQASSQLSNMDLDFVNYKNNNGKSLVTIAAERQNAELFDFLCDSQDPDLNVLVGQKKMPLIFKAAESYDAKIFESILKHGSFDLNKDFDGKTVLHYACESYNEPNEKVKLLIKQNNIDVNCTTKKGSMTPLHLAAKKNNTDIVETLLSLDGKIDITILNSKKRTARDMTRNKNISKLFFDYDIRNKKNES</sequence>
<dbReference type="Proteomes" id="UP001470230">
    <property type="component" value="Unassembled WGS sequence"/>
</dbReference>
<reference evidence="5 6" key="1">
    <citation type="submission" date="2024-04" db="EMBL/GenBank/DDBJ databases">
        <title>Tritrichomonas musculus Genome.</title>
        <authorList>
            <person name="Alves-Ferreira E."/>
            <person name="Grigg M."/>
            <person name="Lorenzi H."/>
            <person name="Galac M."/>
        </authorList>
    </citation>
    <scope>NUCLEOTIDE SEQUENCE [LARGE SCALE GENOMIC DNA]</scope>
    <source>
        <strain evidence="5 6">EAF2021</strain>
    </source>
</reference>
<feature type="repeat" description="ANK" evidence="3">
    <location>
        <begin position="685"/>
        <end position="717"/>
    </location>
</feature>
<evidence type="ECO:0000313" key="5">
    <source>
        <dbReference type="EMBL" id="KAK8891743.1"/>
    </source>
</evidence>
<accession>A0ABR2KKR0</accession>
<gene>
    <name evidence="5" type="ORF">M9Y10_028963</name>
</gene>
<feature type="repeat" description="ANK" evidence="3">
    <location>
        <begin position="858"/>
        <end position="890"/>
    </location>
</feature>
<evidence type="ECO:0008006" key="7">
    <source>
        <dbReference type="Google" id="ProtNLM"/>
    </source>
</evidence>
<feature type="compositionally biased region" description="Acidic residues" evidence="4">
    <location>
        <begin position="166"/>
        <end position="178"/>
    </location>
</feature>
<proteinExistence type="predicted"/>
<protein>
    <recommendedName>
        <fullName evidence="7">Ankyrin</fullName>
    </recommendedName>
</protein>
<dbReference type="PANTHER" id="PTHR24198">
    <property type="entry name" value="ANKYRIN REPEAT AND PROTEIN KINASE DOMAIN-CONTAINING PROTEIN"/>
    <property type="match status" value="1"/>
</dbReference>
<feature type="compositionally biased region" description="Low complexity" evidence="4">
    <location>
        <begin position="1237"/>
        <end position="1248"/>
    </location>
</feature>
<evidence type="ECO:0000256" key="2">
    <source>
        <dbReference type="ARBA" id="ARBA00023043"/>
    </source>
</evidence>
<feature type="repeat" description="ANK" evidence="3">
    <location>
        <begin position="2665"/>
        <end position="2694"/>
    </location>
</feature>
<dbReference type="EMBL" id="JAPFFF010000004">
    <property type="protein sequence ID" value="KAK8891743.1"/>
    <property type="molecule type" value="Genomic_DNA"/>
</dbReference>
<dbReference type="InterPro" id="IPR002110">
    <property type="entry name" value="Ankyrin_rpt"/>
</dbReference>
<feature type="region of interest" description="Disordered" evidence="4">
    <location>
        <begin position="1198"/>
        <end position="1250"/>
    </location>
</feature>
<dbReference type="PANTHER" id="PTHR24198:SF165">
    <property type="entry name" value="ANKYRIN REPEAT-CONTAINING PROTEIN-RELATED"/>
    <property type="match status" value="1"/>
</dbReference>
<comment type="caution">
    <text evidence="5">The sequence shown here is derived from an EMBL/GenBank/DDBJ whole genome shotgun (WGS) entry which is preliminary data.</text>
</comment>
<evidence type="ECO:0000256" key="4">
    <source>
        <dbReference type="SAM" id="MobiDB-lite"/>
    </source>
</evidence>
<evidence type="ECO:0000256" key="1">
    <source>
        <dbReference type="ARBA" id="ARBA00022737"/>
    </source>
</evidence>
<keyword evidence="1" id="KW-0677">Repeat</keyword>
<dbReference type="Pfam" id="PF12796">
    <property type="entry name" value="Ank_2"/>
    <property type="match status" value="9"/>
</dbReference>
<feature type="repeat" description="ANK" evidence="3">
    <location>
        <begin position="1360"/>
        <end position="1393"/>
    </location>
</feature>
<feature type="region of interest" description="Disordered" evidence="4">
    <location>
        <begin position="143"/>
        <end position="179"/>
    </location>
</feature>
<feature type="compositionally biased region" description="Basic residues" evidence="4">
    <location>
        <begin position="338"/>
        <end position="349"/>
    </location>
</feature>
<dbReference type="Pfam" id="PF00023">
    <property type="entry name" value="Ank"/>
    <property type="match status" value="2"/>
</dbReference>
<feature type="repeat" description="ANK" evidence="3">
    <location>
        <begin position="2048"/>
        <end position="2070"/>
    </location>
</feature>
<feature type="repeat" description="ANK" evidence="3">
    <location>
        <begin position="2083"/>
        <end position="2117"/>
    </location>
</feature>